<dbReference type="Gramene" id="TRITD5Bv1G214870.1">
    <property type="protein sequence ID" value="TRITD5Bv1G214870.1"/>
    <property type="gene ID" value="TRITD5Bv1G214870"/>
</dbReference>
<sequence>MAARARAVAAMSSSSSVLLAAAVALALLVASATAQSGCTSVLIGLYPCMNYISGSGTAPTKSCCSQLASVVQSQPQCLCSALGGDSSSLGGVTINKTRALELPNACNVQTPPASKCDGAGGGSAPGASANTPTTPAVETPAGLGSKTTPSAYLQGSGGSSLHGPAGMVLALAVAAVYAVSAVRASRLLDWSACFPVIQKYVFFVVLFEFPIGLSLGTGEY</sequence>
<dbReference type="SMART" id="SM00499">
    <property type="entry name" value="AAI"/>
    <property type="match status" value="1"/>
</dbReference>
<evidence type="ECO:0000256" key="9">
    <source>
        <dbReference type="SAM" id="Phobius"/>
    </source>
</evidence>
<evidence type="ECO:0000256" key="1">
    <source>
        <dbReference type="ARBA" id="ARBA00004609"/>
    </source>
</evidence>
<dbReference type="InterPro" id="IPR036312">
    <property type="entry name" value="Bifun_inhib/LTP/seed_sf"/>
</dbReference>
<dbReference type="GO" id="GO:0008289">
    <property type="term" value="F:lipid binding"/>
    <property type="evidence" value="ECO:0007669"/>
    <property type="project" value="InterPro"/>
</dbReference>
<dbReference type="Gene3D" id="1.10.110.10">
    <property type="entry name" value="Plant lipid-transfer and hydrophobic proteins"/>
    <property type="match status" value="1"/>
</dbReference>
<reference evidence="12 13" key="1">
    <citation type="submission" date="2017-09" db="EMBL/GenBank/DDBJ databases">
        <authorList>
            <consortium name="International Durum Wheat Genome Sequencing Consortium (IDWGSC)"/>
            <person name="Milanesi L."/>
        </authorList>
    </citation>
    <scope>NUCLEOTIDE SEQUENCE [LARGE SCALE GENOMIC DNA]</scope>
    <source>
        <strain evidence="13">cv. Svevo</strain>
    </source>
</reference>
<keyword evidence="9" id="KW-1133">Transmembrane helix</keyword>
<dbReference type="PRINTS" id="PR00382">
    <property type="entry name" value="LIPIDTRNSFER"/>
</dbReference>
<feature type="chain" id="PRO_5040311630" description="Bifunctional inhibitor/plant lipid transfer protein/seed storage helical domain-containing protein" evidence="10">
    <location>
        <begin position="35"/>
        <end position="220"/>
    </location>
</feature>
<dbReference type="InterPro" id="IPR016140">
    <property type="entry name" value="Bifunc_inhib/LTP/seed_store"/>
</dbReference>
<evidence type="ECO:0000256" key="8">
    <source>
        <dbReference type="SAM" id="MobiDB-lite"/>
    </source>
</evidence>
<evidence type="ECO:0000259" key="11">
    <source>
        <dbReference type="SMART" id="SM00499"/>
    </source>
</evidence>
<keyword evidence="3" id="KW-0336">GPI-anchor</keyword>
<evidence type="ECO:0000256" key="10">
    <source>
        <dbReference type="SAM" id="SignalP"/>
    </source>
</evidence>
<evidence type="ECO:0000313" key="13">
    <source>
        <dbReference type="Proteomes" id="UP000324705"/>
    </source>
</evidence>
<evidence type="ECO:0000313" key="12">
    <source>
        <dbReference type="EMBL" id="VAI37890.1"/>
    </source>
</evidence>
<dbReference type="FunFam" id="1.10.110.10:FF:000001">
    <property type="entry name" value="Bifunctional inhibitor/lipid-transfer protein/seed storage 2S albumin superfamily protein"/>
    <property type="match status" value="1"/>
</dbReference>
<protein>
    <recommendedName>
        <fullName evidence="11">Bifunctional inhibitor/plant lipid transfer protein/seed storage helical domain-containing protein</fullName>
    </recommendedName>
</protein>
<feature type="signal peptide" evidence="10">
    <location>
        <begin position="1"/>
        <end position="34"/>
    </location>
</feature>
<dbReference type="GO" id="GO:0006869">
    <property type="term" value="P:lipid transport"/>
    <property type="evidence" value="ECO:0007669"/>
    <property type="project" value="InterPro"/>
</dbReference>
<name>A0A9R0XJZ5_TRITD</name>
<keyword evidence="7" id="KW-0449">Lipoprotein</keyword>
<dbReference type="Proteomes" id="UP000324705">
    <property type="component" value="Chromosome 5B"/>
</dbReference>
<comment type="similarity">
    <text evidence="2">Belongs to the plant LTP family.</text>
</comment>
<keyword evidence="9" id="KW-0812">Transmembrane</keyword>
<organism evidence="12 13">
    <name type="scientific">Triticum turgidum subsp. durum</name>
    <name type="common">Durum wheat</name>
    <name type="synonym">Triticum durum</name>
    <dbReference type="NCBI Taxonomy" id="4567"/>
    <lineage>
        <taxon>Eukaryota</taxon>
        <taxon>Viridiplantae</taxon>
        <taxon>Streptophyta</taxon>
        <taxon>Embryophyta</taxon>
        <taxon>Tracheophyta</taxon>
        <taxon>Spermatophyta</taxon>
        <taxon>Magnoliopsida</taxon>
        <taxon>Liliopsida</taxon>
        <taxon>Poales</taxon>
        <taxon>Poaceae</taxon>
        <taxon>BOP clade</taxon>
        <taxon>Pooideae</taxon>
        <taxon>Triticodae</taxon>
        <taxon>Triticeae</taxon>
        <taxon>Triticinae</taxon>
        <taxon>Triticum</taxon>
    </lineage>
</organism>
<keyword evidence="13" id="KW-1185">Reference proteome</keyword>
<keyword evidence="5" id="KW-1015">Disulfide bond</keyword>
<feature type="transmembrane region" description="Helical" evidence="9">
    <location>
        <begin position="161"/>
        <end position="179"/>
    </location>
</feature>
<comment type="subcellular location">
    <subcellularLocation>
        <location evidence="1">Cell membrane</location>
        <topology evidence="1">Lipid-anchor</topology>
        <topology evidence="1">GPI-anchor</topology>
    </subcellularLocation>
</comment>
<feature type="domain" description="Bifunctional inhibitor/plant lipid transfer protein/seed storage helical" evidence="11">
    <location>
        <begin position="38"/>
        <end position="116"/>
    </location>
</feature>
<dbReference type="CDD" id="cd00010">
    <property type="entry name" value="AAI_LTSS"/>
    <property type="match status" value="1"/>
</dbReference>
<dbReference type="SUPFAM" id="SSF47699">
    <property type="entry name" value="Bifunctional inhibitor/lipid-transfer protein/seed storage 2S albumin"/>
    <property type="match status" value="1"/>
</dbReference>
<evidence type="ECO:0000256" key="6">
    <source>
        <dbReference type="ARBA" id="ARBA00023180"/>
    </source>
</evidence>
<dbReference type="GO" id="GO:0098552">
    <property type="term" value="C:side of membrane"/>
    <property type="evidence" value="ECO:0007669"/>
    <property type="project" value="UniProtKB-KW"/>
</dbReference>
<evidence type="ECO:0000256" key="3">
    <source>
        <dbReference type="ARBA" id="ARBA00022622"/>
    </source>
</evidence>
<evidence type="ECO:0000256" key="4">
    <source>
        <dbReference type="ARBA" id="ARBA00022729"/>
    </source>
</evidence>
<dbReference type="AlphaFoldDB" id="A0A9R0XJZ5"/>
<dbReference type="Pfam" id="PF14368">
    <property type="entry name" value="LTP_2"/>
    <property type="match status" value="1"/>
</dbReference>
<keyword evidence="9" id="KW-0472">Membrane</keyword>
<dbReference type="InterPro" id="IPR043325">
    <property type="entry name" value="LTSS"/>
</dbReference>
<gene>
    <name evidence="12" type="ORF">TRITD_5Bv1G214870</name>
</gene>
<proteinExistence type="inferred from homology"/>
<keyword evidence="4 10" id="KW-0732">Signal</keyword>
<evidence type="ECO:0000256" key="7">
    <source>
        <dbReference type="ARBA" id="ARBA00023288"/>
    </source>
</evidence>
<evidence type="ECO:0000256" key="5">
    <source>
        <dbReference type="ARBA" id="ARBA00023157"/>
    </source>
</evidence>
<dbReference type="PANTHER" id="PTHR33044">
    <property type="entry name" value="BIFUNCTIONAL INHIBITOR/LIPID-TRANSFER PROTEIN/SEED STORAGE 2S ALBUMIN SUPERFAMILY PROTEIN-RELATED"/>
    <property type="match status" value="1"/>
</dbReference>
<dbReference type="GO" id="GO:0005886">
    <property type="term" value="C:plasma membrane"/>
    <property type="evidence" value="ECO:0007669"/>
    <property type="project" value="UniProtKB-SubCell"/>
</dbReference>
<evidence type="ECO:0000256" key="2">
    <source>
        <dbReference type="ARBA" id="ARBA00009748"/>
    </source>
</evidence>
<keyword evidence="6" id="KW-0325">Glycoprotein</keyword>
<accession>A0A9R0XJZ5</accession>
<feature type="region of interest" description="Disordered" evidence="8">
    <location>
        <begin position="117"/>
        <end position="143"/>
    </location>
</feature>
<feature type="transmembrane region" description="Helical" evidence="9">
    <location>
        <begin position="200"/>
        <end position="218"/>
    </location>
</feature>
<dbReference type="InterPro" id="IPR000528">
    <property type="entry name" value="Plant_nsLTP"/>
</dbReference>
<dbReference type="EMBL" id="LT934120">
    <property type="protein sequence ID" value="VAI37890.1"/>
    <property type="molecule type" value="Genomic_DNA"/>
</dbReference>